<organism evidence="1 2">
    <name type="scientific">Nonomuraea solani</name>
    <dbReference type="NCBI Taxonomy" id="1144553"/>
    <lineage>
        <taxon>Bacteria</taxon>
        <taxon>Bacillati</taxon>
        <taxon>Actinomycetota</taxon>
        <taxon>Actinomycetes</taxon>
        <taxon>Streptosporangiales</taxon>
        <taxon>Streptosporangiaceae</taxon>
        <taxon>Nonomuraea</taxon>
    </lineage>
</organism>
<sequence length="77" mass="9121">MGVQISPSTMIKAARIFRLLFFLHSSPLMIQISWGEMNTCEICVRFCKGQKDQPDPLRYQENLVWERRLWLLSYPTT</sequence>
<dbReference type="EMBL" id="FNVT01000024">
    <property type="protein sequence ID" value="SEH02146.1"/>
    <property type="molecule type" value="Genomic_DNA"/>
</dbReference>
<reference evidence="1 2" key="1">
    <citation type="submission" date="2016-10" db="EMBL/GenBank/DDBJ databases">
        <authorList>
            <person name="de Groot N.N."/>
        </authorList>
    </citation>
    <scope>NUCLEOTIDE SEQUENCE [LARGE SCALE GENOMIC DNA]</scope>
    <source>
        <strain evidence="1 2">CGMCC 4.7037</strain>
    </source>
</reference>
<dbReference type="Proteomes" id="UP000236732">
    <property type="component" value="Unassembled WGS sequence"/>
</dbReference>
<gene>
    <name evidence="1" type="ORF">SAMN05444920_12481</name>
</gene>
<keyword evidence="2" id="KW-1185">Reference proteome</keyword>
<evidence type="ECO:0000313" key="2">
    <source>
        <dbReference type="Proteomes" id="UP000236732"/>
    </source>
</evidence>
<dbReference type="AlphaFoldDB" id="A0A1H6EYU9"/>
<proteinExistence type="predicted"/>
<name>A0A1H6EYU9_9ACTN</name>
<evidence type="ECO:0000313" key="1">
    <source>
        <dbReference type="EMBL" id="SEH02146.1"/>
    </source>
</evidence>
<protein>
    <submittedName>
        <fullName evidence="1">Uncharacterized protein</fullName>
    </submittedName>
</protein>
<accession>A0A1H6EYU9</accession>